<evidence type="ECO:0000259" key="2">
    <source>
        <dbReference type="Pfam" id="PF05699"/>
    </source>
</evidence>
<name>A0A820G6F3_9BILA</name>
<dbReference type="Proteomes" id="UP000663874">
    <property type="component" value="Unassembled WGS sequence"/>
</dbReference>
<organism evidence="3 4">
    <name type="scientific">Rotaria sordida</name>
    <dbReference type="NCBI Taxonomy" id="392033"/>
    <lineage>
        <taxon>Eukaryota</taxon>
        <taxon>Metazoa</taxon>
        <taxon>Spiralia</taxon>
        <taxon>Gnathifera</taxon>
        <taxon>Rotifera</taxon>
        <taxon>Eurotatoria</taxon>
        <taxon>Bdelloidea</taxon>
        <taxon>Philodinida</taxon>
        <taxon>Philodinidae</taxon>
        <taxon>Rotaria</taxon>
    </lineage>
</organism>
<comment type="caution">
    <text evidence="3">The sequence shown here is derived from an EMBL/GenBank/DDBJ whole genome shotgun (WGS) entry which is preliminary data.</text>
</comment>
<proteinExistence type="predicted"/>
<dbReference type="InterPro" id="IPR008906">
    <property type="entry name" value="HATC_C_dom"/>
</dbReference>
<feature type="region of interest" description="Disordered" evidence="1">
    <location>
        <begin position="1"/>
        <end position="38"/>
    </location>
</feature>
<feature type="non-terminal residue" evidence="3">
    <location>
        <position position="1"/>
    </location>
</feature>
<dbReference type="InterPro" id="IPR012337">
    <property type="entry name" value="RNaseH-like_sf"/>
</dbReference>
<feature type="compositionally biased region" description="Low complexity" evidence="1">
    <location>
        <begin position="10"/>
        <end position="38"/>
    </location>
</feature>
<sequence length="187" mass="20587">MMKCQQSAQSKCTSSSISSVPSSSSISSIPSSSISSTSCSSLSTSSISSSSSSKSISITNSSARKELLMAIYDKQPVVPGKSNVEQELEKYLTSTSMVRDEEEDDILGYWREHQKLFPLIASIARKILAIPASNTSKKFHVNFAATNDNQNTNRKNDTTILNEQSIQKKMKLHEVAIDYQDDDEYLV</sequence>
<evidence type="ECO:0000313" key="3">
    <source>
        <dbReference type="EMBL" id="CAF4273035.1"/>
    </source>
</evidence>
<reference evidence="3" key="1">
    <citation type="submission" date="2021-02" db="EMBL/GenBank/DDBJ databases">
        <authorList>
            <person name="Nowell W R."/>
        </authorList>
    </citation>
    <scope>NUCLEOTIDE SEQUENCE</scope>
</reference>
<dbReference type="AlphaFoldDB" id="A0A820G6F3"/>
<evidence type="ECO:0000313" key="4">
    <source>
        <dbReference type="Proteomes" id="UP000663874"/>
    </source>
</evidence>
<dbReference type="EMBL" id="CAJOBE010026473">
    <property type="protein sequence ID" value="CAF4273035.1"/>
    <property type="molecule type" value="Genomic_DNA"/>
</dbReference>
<dbReference type="Pfam" id="PF05699">
    <property type="entry name" value="Dimer_Tnp_hAT"/>
    <property type="match status" value="1"/>
</dbReference>
<accession>A0A820G6F3</accession>
<dbReference type="SUPFAM" id="SSF53098">
    <property type="entry name" value="Ribonuclease H-like"/>
    <property type="match status" value="1"/>
</dbReference>
<evidence type="ECO:0000256" key="1">
    <source>
        <dbReference type="SAM" id="MobiDB-lite"/>
    </source>
</evidence>
<dbReference type="GO" id="GO:0046983">
    <property type="term" value="F:protein dimerization activity"/>
    <property type="evidence" value="ECO:0007669"/>
    <property type="project" value="InterPro"/>
</dbReference>
<feature type="domain" description="HAT C-terminal dimerisation" evidence="2">
    <location>
        <begin position="87"/>
        <end position="136"/>
    </location>
</feature>
<protein>
    <recommendedName>
        <fullName evidence="2">HAT C-terminal dimerisation domain-containing protein</fullName>
    </recommendedName>
</protein>
<gene>
    <name evidence="3" type="ORF">FNK824_LOCUS39574</name>
</gene>